<keyword evidence="1" id="KW-0812">Transmembrane</keyword>
<evidence type="ECO:0008006" key="4">
    <source>
        <dbReference type="Google" id="ProtNLM"/>
    </source>
</evidence>
<evidence type="ECO:0000256" key="1">
    <source>
        <dbReference type="SAM" id="Phobius"/>
    </source>
</evidence>
<protein>
    <recommendedName>
        <fullName evidence="4">Glycosyltransferase RgtA/B/C/D-like domain-containing protein</fullName>
    </recommendedName>
</protein>
<feature type="transmembrane region" description="Helical" evidence="1">
    <location>
        <begin position="299"/>
        <end position="318"/>
    </location>
</feature>
<feature type="transmembrane region" description="Helical" evidence="1">
    <location>
        <begin position="330"/>
        <end position="349"/>
    </location>
</feature>
<evidence type="ECO:0000313" key="3">
    <source>
        <dbReference type="Proteomes" id="UP000494201"/>
    </source>
</evidence>
<feature type="transmembrane region" description="Helical" evidence="1">
    <location>
        <begin position="247"/>
        <end position="264"/>
    </location>
</feature>
<feature type="transmembrane region" description="Helical" evidence="1">
    <location>
        <begin position="79"/>
        <end position="97"/>
    </location>
</feature>
<dbReference type="Proteomes" id="UP000494201">
    <property type="component" value="Unassembled WGS sequence"/>
</dbReference>
<feature type="transmembrane region" description="Helical" evidence="1">
    <location>
        <begin position="199"/>
        <end position="221"/>
    </location>
</feature>
<proteinExistence type="predicted"/>
<keyword evidence="1" id="KW-1133">Transmembrane helix</keyword>
<feature type="transmembrane region" description="Helical" evidence="1">
    <location>
        <begin position="133"/>
        <end position="151"/>
    </location>
</feature>
<dbReference type="EMBL" id="CABVLY010000020">
    <property type="protein sequence ID" value="VVU51967.1"/>
    <property type="molecule type" value="Genomic_DNA"/>
</dbReference>
<gene>
    <name evidence="2" type="ORF">BAN20980_04690</name>
</gene>
<evidence type="ECO:0000313" key="2">
    <source>
        <dbReference type="EMBL" id="VVU51967.1"/>
    </source>
</evidence>
<feature type="transmembrane region" description="Helical" evidence="1">
    <location>
        <begin position="109"/>
        <end position="127"/>
    </location>
</feature>
<name>A0A6P2GEG7_9BURK</name>
<feature type="transmembrane region" description="Helical" evidence="1">
    <location>
        <begin position="389"/>
        <end position="407"/>
    </location>
</feature>
<accession>A0A6P2GEG7</accession>
<feature type="transmembrane region" description="Helical" evidence="1">
    <location>
        <begin position="158"/>
        <end position="179"/>
    </location>
</feature>
<feature type="transmembrane region" description="Helical" evidence="1">
    <location>
        <begin position="361"/>
        <end position="382"/>
    </location>
</feature>
<organism evidence="2 3">
    <name type="scientific">Burkholderia anthina</name>
    <dbReference type="NCBI Taxonomy" id="179879"/>
    <lineage>
        <taxon>Bacteria</taxon>
        <taxon>Pseudomonadati</taxon>
        <taxon>Pseudomonadota</taxon>
        <taxon>Betaproteobacteria</taxon>
        <taxon>Burkholderiales</taxon>
        <taxon>Burkholderiaceae</taxon>
        <taxon>Burkholderia</taxon>
        <taxon>Burkholderia cepacia complex</taxon>
    </lineage>
</organism>
<dbReference type="AlphaFoldDB" id="A0A6P2GEG7"/>
<feature type="transmembrane region" description="Helical" evidence="1">
    <location>
        <begin position="23"/>
        <end position="44"/>
    </location>
</feature>
<reference evidence="2 3" key="1">
    <citation type="submission" date="2019-09" db="EMBL/GenBank/DDBJ databases">
        <authorList>
            <person name="Depoorter E."/>
        </authorList>
    </citation>
    <scope>NUCLEOTIDE SEQUENCE [LARGE SCALE GENOMIC DNA]</scope>
    <source>
        <strain evidence="2">LMG 20980</strain>
    </source>
</reference>
<keyword evidence="1" id="KW-0472">Membrane</keyword>
<sequence length="667" mass="73884">MGSILNAHENQQIKNPSIKISPLLDLLIFFAVALTLLLINWHLINVHNLEATDFAANSLLIQKAKHLDLFVGNYSRVGFYHPGPAILYVLAFGELLFHDWTRLLPSAFSGQMVAVILYNAAWITIIFRMLRTIAGSTSYAGLMMAVFLYVVARENFQFFAGMWFPELYFFPFATALVAASRFASGKTDALLPLALSAGFLINGHVSFVSTLGIIFTLLLLYNHLQRDKLGRDQYIFSREYWKTNGRAVARAIFVLFLFFVPLIIETIRHFPGPVASYISFGRHHHANTFGNMLRYSGGYWGSTTVFVVAVLAMDVILARTIFGKRRAAPGNGVALLATLAAATAAMLFYSKFGVDELNQKYIGYFYYSVPALTAGLLVTWVTRACPPRPLRLVATIAIPILLAATVVKINNTPDYANFYNEPGIAHLYNSLEQTKPNGRIVLNLDTKPNPAHIWETTLGLLIYAKRSGTDLVCINQNWHISYTKDAQCTPSEIANNAGYEVSNSSAGDRAPTDIDGAGLLLRRYPDDYAELGFISAEKEPGLFASVLNGGWSSVESQFVWMQANEAHLLLKVHNGYSGTLQLDLGAFLPRPNSAQHLTIYVNNAPAYHATFDANTPRQTIRIPIERVDQGRLDIRFVDPDIVSPRSLGLSDDPRTLGVSLYGLGLAR</sequence>